<evidence type="ECO:0000313" key="2">
    <source>
        <dbReference type="EMBL" id="GFY92393.1"/>
    </source>
</evidence>
<protein>
    <submittedName>
        <fullName evidence="2">Uncharacterized protein</fullName>
    </submittedName>
</protein>
<accession>A0A7J0F199</accession>
<dbReference type="Proteomes" id="UP000585474">
    <property type="component" value="Unassembled WGS sequence"/>
</dbReference>
<feature type="region of interest" description="Disordered" evidence="1">
    <location>
        <begin position="1"/>
        <end position="20"/>
    </location>
</feature>
<dbReference type="EMBL" id="BJWL01000008">
    <property type="protein sequence ID" value="GFY92393.1"/>
    <property type="molecule type" value="Genomic_DNA"/>
</dbReference>
<evidence type="ECO:0000313" key="3">
    <source>
        <dbReference type="Proteomes" id="UP000585474"/>
    </source>
</evidence>
<name>A0A7J0F199_9ERIC</name>
<feature type="region of interest" description="Disordered" evidence="1">
    <location>
        <begin position="48"/>
        <end position="93"/>
    </location>
</feature>
<comment type="caution">
    <text evidence="2">The sequence shown here is derived from an EMBL/GenBank/DDBJ whole genome shotgun (WGS) entry which is preliminary data.</text>
</comment>
<feature type="compositionally biased region" description="Pro residues" evidence="1">
    <location>
        <begin position="7"/>
        <end position="17"/>
    </location>
</feature>
<keyword evidence="3" id="KW-1185">Reference proteome</keyword>
<dbReference type="OrthoDB" id="5307922at2759"/>
<gene>
    <name evidence="2" type="ORF">Acr_08g0007890</name>
</gene>
<dbReference type="AlphaFoldDB" id="A0A7J0F199"/>
<reference evidence="2 3" key="1">
    <citation type="submission" date="2019-07" db="EMBL/GenBank/DDBJ databases">
        <title>De Novo Assembly of kiwifruit Actinidia rufa.</title>
        <authorList>
            <person name="Sugita-Konishi S."/>
            <person name="Sato K."/>
            <person name="Mori E."/>
            <person name="Abe Y."/>
            <person name="Kisaki G."/>
            <person name="Hamano K."/>
            <person name="Suezawa K."/>
            <person name="Otani M."/>
            <person name="Fukuda T."/>
            <person name="Manabe T."/>
            <person name="Gomi K."/>
            <person name="Tabuchi M."/>
            <person name="Akimitsu K."/>
            <person name="Kataoka I."/>
        </authorList>
    </citation>
    <scope>NUCLEOTIDE SEQUENCE [LARGE SCALE GENOMIC DNA]</scope>
    <source>
        <strain evidence="3">cv. Fuchu</strain>
    </source>
</reference>
<proteinExistence type="predicted"/>
<evidence type="ECO:0000256" key="1">
    <source>
        <dbReference type="SAM" id="MobiDB-lite"/>
    </source>
</evidence>
<sequence>MFESKPPDSPFPSPTPPSNKTTTTAFLLLVLKPVIAAALLYRLDPFDPGSPPDPRVRSASHGGAAVEPAPARGSGDVASGPVSGAQRPRPRPRLGVAYTGCHDGWIKRVTVNESIADSVVEDWVNTGGQPWDSFLGSTRRSLLLIPMRFASSSSYL</sequence>
<organism evidence="2 3">
    <name type="scientific">Actinidia rufa</name>
    <dbReference type="NCBI Taxonomy" id="165716"/>
    <lineage>
        <taxon>Eukaryota</taxon>
        <taxon>Viridiplantae</taxon>
        <taxon>Streptophyta</taxon>
        <taxon>Embryophyta</taxon>
        <taxon>Tracheophyta</taxon>
        <taxon>Spermatophyta</taxon>
        <taxon>Magnoliopsida</taxon>
        <taxon>eudicotyledons</taxon>
        <taxon>Gunneridae</taxon>
        <taxon>Pentapetalae</taxon>
        <taxon>asterids</taxon>
        <taxon>Ericales</taxon>
        <taxon>Actinidiaceae</taxon>
        <taxon>Actinidia</taxon>
    </lineage>
</organism>